<dbReference type="AlphaFoldDB" id="A0AAX0YWF7"/>
<gene>
    <name evidence="2" type="ORF">C0W53_15895</name>
</gene>
<dbReference type="Proteomes" id="UP000240728">
    <property type="component" value="Unassembled WGS sequence"/>
</dbReference>
<proteinExistence type="predicted"/>
<keyword evidence="1" id="KW-0175">Coiled coil</keyword>
<keyword evidence="3" id="KW-1185">Reference proteome</keyword>
<dbReference type="RefSeq" id="WP_045043117.1">
    <property type="nucleotide sequence ID" value="NZ_JAUZMV010000004.1"/>
</dbReference>
<protein>
    <submittedName>
        <fullName evidence="2">Uncharacterized protein</fullName>
    </submittedName>
</protein>
<dbReference type="EMBL" id="PYOZ01000010">
    <property type="protein sequence ID" value="PSX44109.1"/>
    <property type="molecule type" value="Genomic_DNA"/>
</dbReference>
<evidence type="ECO:0000313" key="2">
    <source>
        <dbReference type="EMBL" id="PSX44109.1"/>
    </source>
</evidence>
<sequence>MLEITFISLLAICYFVPYLSAKGFYDIKDKVQTLNQLNKSLSESKQDNDSILNDLNYKLDQMSNEDTKL</sequence>
<accession>A0AAX0YWF7</accession>
<evidence type="ECO:0000313" key="3">
    <source>
        <dbReference type="Proteomes" id="UP000240728"/>
    </source>
</evidence>
<name>A0AAX0YWF7_9GAMM</name>
<reference evidence="2 3" key="1">
    <citation type="submission" date="2018-01" db="EMBL/GenBank/DDBJ databases">
        <title>Whole genome sequencing of Histamine producing bacteria.</title>
        <authorList>
            <person name="Butler K."/>
        </authorList>
    </citation>
    <scope>NUCLEOTIDE SEQUENCE [LARGE SCALE GENOMIC DNA]</scope>
    <source>
        <strain evidence="2 3">A1-4</strain>
    </source>
</reference>
<comment type="caution">
    <text evidence="2">The sequence shown here is derived from an EMBL/GenBank/DDBJ whole genome shotgun (WGS) entry which is preliminary data.</text>
</comment>
<feature type="coiled-coil region" evidence="1">
    <location>
        <begin position="27"/>
        <end position="54"/>
    </location>
</feature>
<organism evidence="2 3">
    <name type="scientific">Photobacterium kishitanii</name>
    <dbReference type="NCBI Taxonomy" id="318456"/>
    <lineage>
        <taxon>Bacteria</taxon>
        <taxon>Pseudomonadati</taxon>
        <taxon>Pseudomonadota</taxon>
        <taxon>Gammaproteobacteria</taxon>
        <taxon>Vibrionales</taxon>
        <taxon>Vibrionaceae</taxon>
        <taxon>Photobacterium</taxon>
    </lineage>
</organism>
<evidence type="ECO:0000256" key="1">
    <source>
        <dbReference type="SAM" id="Coils"/>
    </source>
</evidence>